<reference evidence="1" key="1">
    <citation type="submission" date="2020-05" db="EMBL/GenBank/DDBJ databases">
        <title>Large-scale comparative analyses of tick genomes elucidate their genetic diversity and vector capacities.</title>
        <authorList>
            <person name="Jia N."/>
            <person name="Wang J."/>
            <person name="Shi W."/>
            <person name="Du L."/>
            <person name="Sun Y."/>
            <person name="Zhan W."/>
            <person name="Jiang J."/>
            <person name="Wang Q."/>
            <person name="Zhang B."/>
            <person name="Ji P."/>
            <person name="Sakyi L.B."/>
            <person name="Cui X."/>
            <person name="Yuan T."/>
            <person name="Jiang B."/>
            <person name="Yang W."/>
            <person name="Lam T.T.-Y."/>
            <person name="Chang Q."/>
            <person name="Ding S."/>
            <person name="Wang X."/>
            <person name="Zhu J."/>
            <person name="Ruan X."/>
            <person name="Zhao L."/>
            <person name="Wei J."/>
            <person name="Que T."/>
            <person name="Du C."/>
            <person name="Cheng J."/>
            <person name="Dai P."/>
            <person name="Han X."/>
            <person name="Huang E."/>
            <person name="Gao Y."/>
            <person name="Liu J."/>
            <person name="Shao H."/>
            <person name="Ye R."/>
            <person name="Li L."/>
            <person name="Wei W."/>
            <person name="Wang X."/>
            <person name="Wang C."/>
            <person name="Yang T."/>
            <person name="Huo Q."/>
            <person name="Li W."/>
            <person name="Guo W."/>
            <person name="Chen H."/>
            <person name="Zhou L."/>
            <person name="Ni X."/>
            <person name="Tian J."/>
            <person name="Zhou Y."/>
            <person name="Sheng Y."/>
            <person name="Liu T."/>
            <person name="Pan Y."/>
            <person name="Xia L."/>
            <person name="Li J."/>
            <person name="Zhao F."/>
            <person name="Cao W."/>
        </authorList>
    </citation>
    <scope>NUCLEOTIDE SEQUENCE</scope>
    <source>
        <strain evidence="1">Dsil-2018</strain>
    </source>
</reference>
<proteinExistence type="predicted"/>
<evidence type="ECO:0000313" key="2">
    <source>
        <dbReference type="Proteomes" id="UP000821865"/>
    </source>
</evidence>
<accession>A0ACB8D3H3</accession>
<protein>
    <submittedName>
        <fullName evidence="1">Uncharacterized protein</fullName>
    </submittedName>
</protein>
<comment type="caution">
    <text evidence="1">The sequence shown here is derived from an EMBL/GenBank/DDBJ whole genome shotgun (WGS) entry which is preliminary data.</text>
</comment>
<sequence>MGVEMRCTEYRPTVQMCLECMQRDTAQTCVRTPKNICRGCGLENPPPQGHECEVPRRPAHGARDPSVPEQTDCRQSVRKTTRQSRSRERSEQRTKKAPGRWFESTEEEDFYRRRSRSRSPQGGTAKSSTPSRDPPAPGLRSGRIRHCIKTAEDELRGRTLLGGRSNLHIDQPLKEALDPVRVQAVIAIGAGMVFVVSPTIISEHFVKHKTLATGINFVGVTMGTFVFPKLLEYLQNIYGLRGALLIFGAVLMNGFAFSIFPRTPEWRRTDPLQQKQDSTKLLPSSSLKNEQHRTLRHGLSVLRSPIIYLVMCSFIFQNFGFECYIALFVDFAVDRGAAVSTVVTVFATGAIAEVVARLTLPAAVDRGLPSNKTLLVTVFAGQGLTLLVLPLLRIHGLIFATSVGTACTVGADLIVIPVTLASYFGVERMSMSFGIIVASSAGAFSFAKPAVIGESQVDKNWRNERMLSGEGSHLISPSGSPLPHENRNAT</sequence>
<dbReference type="Proteomes" id="UP000821865">
    <property type="component" value="Chromosome 3"/>
</dbReference>
<gene>
    <name evidence="1" type="ORF">HPB49_006772</name>
</gene>
<dbReference type="EMBL" id="CM023472">
    <property type="protein sequence ID" value="KAH7958938.1"/>
    <property type="molecule type" value="Genomic_DNA"/>
</dbReference>
<organism evidence="1 2">
    <name type="scientific">Dermacentor silvarum</name>
    <name type="common">Tick</name>
    <dbReference type="NCBI Taxonomy" id="543639"/>
    <lineage>
        <taxon>Eukaryota</taxon>
        <taxon>Metazoa</taxon>
        <taxon>Ecdysozoa</taxon>
        <taxon>Arthropoda</taxon>
        <taxon>Chelicerata</taxon>
        <taxon>Arachnida</taxon>
        <taxon>Acari</taxon>
        <taxon>Parasitiformes</taxon>
        <taxon>Ixodida</taxon>
        <taxon>Ixodoidea</taxon>
        <taxon>Ixodidae</taxon>
        <taxon>Rhipicephalinae</taxon>
        <taxon>Dermacentor</taxon>
    </lineage>
</organism>
<keyword evidence="2" id="KW-1185">Reference proteome</keyword>
<evidence type="ECO:0000313" key="1">
    <source>
        <dbReference type="EMBL" id="KAH7958938.1"/>
    </source>
</evidence>
<name>A0ACB8D3H3_DERSI</name>